<dbReference type="Gene3D" id="3.40.50.880">
    <property type="match status" value="1"/>
</dbReference>
<evidence type="ECO:0000256" key="2">
    <source>
        <dbReference type="ARBA" id="ARBA00023125"/>
    </source>
</evidence>
<proteinExistence type="predicted"/>
<dbReference type="PANTHER" id="PTHR43130">
    <property type="entry name" value="ARAC-FAMILY TRANSCRIPTIONAL REGULATOR"/>
    <property type="match status" value="1"/>
</dbReference>
<gene>
    <name evidence="5" type="ORF">METZ01_LOCUS55089</name>
</gene>
<reference evidence="5" key="1">
    <citation type="submission" date="2018-05" db="EMBL/GenBank/DDBJ databases">
        <authorList>
            <person name="Lanie J.A."/>
            <person name="Ng W.-L."/>
            <person name="Kazmierczak K.M."/>
            <person name="Andrzejewski T.M."/>
            <person name="Davidsen T.M."/>
            <person name="Wayne K.J."/>
            <person name="Tettelin H."/>
            <person name="Glass J.I."/>
            <person name="Rusch D."/>
            <person name="Podicherti R."/>
            <person name="Tsui H.-C.T."/>
            <person name="Winkler M.E."/>
        </authorList>
    </citation>
    <scope>NUCLEOTIDE SEQUENCE</scope>
</reference>
<dbReference type="InterPro" id="IPR002818">
    <property type="entry name" value="DJ-1/PfpI"/>
</dbReference>
<dbReference type="SUPFAM" id="SSF52317">
    <property type="entry name" value="Class I glutamine amidotransferase-like"/>
    <property type="match status" value="1"/>
</dbReference>
<dbReference type="EMBL" id="UINC01002985">
    <property type="protein sequence ID" value="SVA02235.1"/>
    <property type="molecule type" value="Genomic_DNA"/>
</dbReference>
<name>A0A381SDT8_9ZZZZ</name>
<evidence type="ECO:0000259" key="4">
    <source>
        <dbReference type="PROSITE" id="PS01124"/>
    </source>
</evidence>
<dbReference type="GO" id="GO:0003700">
    <property type="term" value="F:DNA-binding transcription factor activity"/>
    <property type="evidence" value="ECO:0007669"/>
    <property type="project" value="InterPro"/>
</dbReference>
<dbReference type="Pfam" id="PF01965">
    <property type="entry name" value="DJ-1_PfpI"/>
    <property type="match status" value="1"/>
</dbReference>
<feature type="domain" description="HTH araC/xylS-type" evidence="4">
    <location>
        <begin position="222"/>
        <end position="320"/>
    </location>
</feature>
<sequence length="323" mass="36482">MSIFISSETTLEVTILVLPESSMLVLASLIDPMRAANRLSKRQCFNWKLVTIDGLPVKCTCGLEITPDEKFSPTDRGNLFFIVSGFKQFEYITNEQIALVRRLASRFDAMGGVDTGAWILAKAGLLNGKSATTHWEDLEDFTSNFRRTNVQPDRFVIDKDVVTIGGASPTFDFMLHLIRSRLGYPLALEVASVFVYDETHFSTDAQPLVSLGLLNDFEPRVTKAIRIMESRLDEPISVTAIARKLSMSSRRLENLFRQHLQASPGSYYLNLRLQRARKYVTDTLLPMQEIAIRTGFNSLSAFSRSFKQSYHSTPSAYRQKNSQ</sequence>
<dbReference type="AlphaFoldDB" id="A0A381SDT8"/>
<dbReference type="InterPro" id="IPR052158">
    <property type="entry name" value="INH-QAR"/>
</dbReference>
<keyword evidence="1" id="KW-0805">Transcription regulation</keyword>
<keyword evidence="3" id="KW-0804">Transcription</keyword>
<accession>A0A381SDT8</accession>
<evidence type="ECO:0000313" key="5">
    <source>
        <dbReference type="EMBL" id="SVA02235.1"/>
    </source>
</evidence>
<dbReference type="SMART" id="SM00342">
    <property type="entry name" value="HTH_ARAC"/>
    <property type="match status" value="1"/>
</dbReference>
<dbReference type="GO" id="GO:0043565">
    <property type="term" value="F:sequence-specific DNA binding"/>
    <property type="evidence" value="ECO:0007669"/>
    <property type="project" value="InterPro"/>
</dbReference>
<evidence type="ECO:0000256" key="3">
    <source>
        <dbReference type="ARBA" id="ARBA00023163"/>
    </source>
</evidence>
<evidence type="ECO:0000256" key="1">
    <source>
        <dbReference type="ARBA" id="ARBA00023015"/>
    </source>
</evidence>
<dbReference type="PANTHER" id="PTHR43130:SF3">
    <property type="entry name" value="HTH-TYPE TRANSCRIPTIONAL REGULATOR RV1931C"/>
    <property type="match status" value="1"/>
</dbReference>
<dbReference type="InterPro" id="IPR020449">
    <property type="entry name" value="Tscrpt_reg_AraC-type_HTH"/>
</dbReference>
<dbReference type="SUPFAM" id="SSF46689">
    <property type="entry name" value="Homeodomain-like"/>
    <property type="match status" value="2"/>
</dbReference>
<protein>
    <recommendedName>
        <fullName evidence="4">HTH araC/xylS-type domain-containing protein</fullName>
    </recommendedName>
</protein>
<dbReference type="InterPro" id="IPR029062">
    <property type="entry name" value="Class_I_gatase-like"/>
</dbReference>
<dbReference type="Gene3D" id="1.10.10.60">
    <property type="entry name" value="Homeodomain-like"/>
    <property type="match status" value="2"/>
</dbReference>
<keyword evidence="2" id="KW-0238">DNA-binding</keyword>
<dbReference type="Pfam" id="PF12833">
    <property type="entry name" value="HTH_18"/>
    <property type="match status" value="1"/>
</dbReference>
<organism evidence="5">
    <name type="scientific">marine metagenome</name>
    <dbReference type="NCBI Taxonomy" id="408172"/>
    <lineage>
        <taxon>unclassified sequences</taxon>
        <taxon>metagenomes</taxon>
        <taxon>ecological metagenomes</taxon>
    </lineage>
</organism>
<dbReference type="PRINTS" id="PR00032">
    <property type="entry name" value="HTHARAC"/>
</dbReference>
<dbReference type="PROSITE" id="PS01124">
    <property type="entry name" value="HTH_ARAC_FAMILY_2"/>
    <property type="match status" value="1"/>
</dbReference>
<dbReference type="CDD" id="cd03136">
    <property type="entry name" value="GATase1_AraC_ArgR_like"/>
    <property type="match status" value="1"/>
</dbReference>
<dbReference type="InterPro" id="IPR018060">
    <property type="entry name" value="HTH_AraC"/>
</dbReference>
<dbReference type="InterPro" id="IPR009057">
    <property type="entry name" value="Homeodomain-like_sf"/>
</dbReference>